<protein>
    <submittedName>
        <fullName evidence="1">Uncharacterized protein</fullName>
    </submittedName>
</protein>
<proteinExistence type="predicted"/>
<name>A0ACC0P5M6_RHOML</name>
<evidence type="ECO:0000313" key="2">
    <source>
        <dbReference type="Proteomes" id="UP001062846"/>
    </source>
</evidence>
<evidence type="ECO:0000313" key="1">
    <source>
        <dbReference type="EMBL" id="KAI8560775.1"/>
    </source>
</evidence>
<organism evidence="1 2">
    <name type="scientific">Rhododendron molle</name>
    <name type="common">Chinese azalea</name>
    <name type="synonym">Azalea mollis</name>
    <dbReference type="NCBI Taxonomy" id="49168"/>
    <lineage>
        <taxon>Eukaryota</taxon>
        <taxon>Viridiplantae</taxon>
        <taxon>Streptophyta</taxon>
        <taxon>Embryophyta</taxon>
        <taxon>Tracheophyta</taxon>
        <taxon>Spermatophyta</taxon>
        <taxon>Magnoliopsida</taxon>
        <taxon>eudicotyledons</taxon>
        <taxon>Gunneridae</taxon>
        <taxon>Pentapetalae</taxon>
        <taxon>asterids</taxon>
        <taxon>Ericales</taxon>
        <taxon>Ericaceae</taxon>
        <taxon>Ericoideae</taxon>
        <taxon>Rhodoreae</taxon>
        <taxon>Rhododendron</taxon>
    </lineage>
</organism>
<comment type="caution">
    <text evidence="1">The sequence shown here is derived from an EMBL/GenBank/DDBJ whole genome shotgun (WGS) entry which is preliminary data.</text>
</comment>
<sequence>MAAESSRSKNQQFPKQTPKKQLEIPPCGELFKLPDLPQELIIEILLRLPVKSLVRFRSVCKSWCTIIYEPQFVKKHLSLVTKDDNINNWRVIIRYQYHDLKSCSLRSFFHEPYGRAVDLYYPFKTLRRGVGIVGSCDGLVCIYYYEKSGDNFYIWNPSTRESHILPSFREGANFGFSYGFGYDSSNDDYKVVRVAFAKGPLEVKVYSLKTDSWRRIGGFPSNLIMFRPMESSKLVNGSIHWSATNLNNNSWVIIALDLGEETYREIPKPDFGKFGKECSLLSVRALRGCLCAICEYAFSFDVWVMNEYGRKESWTKLISMPYLPEPQPIRRSRPLWYMKDGGVLVNLNGVFVVYDLVDHTLKHPLICGIHYFHQADVYVESLVSPNAFKKMPTYLNE</sequence>
<keyword evidence="2" id="KW-1185">Reference proteome</keyword>
<accession>A0ACC0P5M6</accession>
<dbReference type="Proteomes" id="UP001062846">
    <property type="component" value="Chromosome 4"/>
</dbReference>
<dbReference type="EMBL" id="CM046391">
    <property type="protein sequence ID" value="KAI8560775.1"/>
    <property type="molecule type" value="Genomic_DNA"/>
</dbReference>
<reference evidence="1" key="1">
    <citation type="submission" date="2022-02" db="EMBL/GenBank/DDBJ databases">
        <title>Plant Genome Project.</title>
        <authorList>
            <person name="Zhang R.-G."/>
        </authorList>
    </citation>
    <scope>NUCLEOTIDE SEQUENCE</scope>
    <source>
        <strain evidence="1">AT1</strain>
    </source>
</reference>
<gene>
    <name evidence="1" type="ORF">RHMOL_Rhmol04G0282000</name>
</gene>